<evidence type="ECO:0000256" key="1">
    <source>
        <dbReference type="SAM" id="MobiDB-lite"/>
    </source>
</evidence>
<feature type="compositionally biased region" description="Low complexity" evidence="1">
    <location>
        <begin position="115"/>
        <end position="128"/>
    </location>
</feature>
<evidence type="ECO:0000313" key="4">
    <source>
        <dbReference type="Proteomes" id="UP001190700"/>
    </source>
</evidence>
<dbReference type="EMBL" id="LGRX02025164">
    <property type="protein sequence ID" value="KAK3252823.1"/>
    <property type="molecule type" value="Genomic_DNA"/>
</dbReference>
<organism evidence="3 4">
    <name type="scientific">Cymbomonas tetramitiformis</name>
    <dbReference type="NCBI Taxonomy" id="36881"/>
    <lineage>
        <taxon>Eukaryota</taxon>
        <taxon>Viridiplantae</taxon>
        <taxon>Chlorophyta</taxon>
        <taxon>Pyramimonadophyceae</taxon>
        <taxon>Pyramimonadales</taxon>
        <taxon>Pyramimonadaceae</taxon>
        <taxon>Cymbomonas</taxon>
    </lineage>
</organism>
<accession>A0AAE0CD09</accession>
<feature type="region of interest" description="Disordered" evidence="1">
    <location>
        <begin position="103"/>
        <end position="133"/>
    </location>
</feature>
<sequence length="148" mass="16571">MRRAENVKEKKRTWEKVVELMREQFPSTPPNVTHLKTKWTSLKNIYQKVFDATNPKKKYTTGTGRPPKGDTKYHDLMHEILGQDQASAPAAVFEGGVLRTKRADSTKDITEDCPEASAPAPSTRTPAAKPKRARAKAKVMSKLAFFAS</sequence>
<dbReference type="Proteomes" id="UP001190700">
    <property type="component" value="Unassembled WGS sequence"/>
</dbReference>
<protein>
    <recommendedName>
        <fullName evidence="2">MADF domain-containing protein</fullName>
    </recommendedName>
</protein>
<proteinExistence type="predicted"/>
<name>A0AAE0CD09_9CHLO</name>
<feature type="domain" description="MADF" evidence="2">
    <location>
        <begin position="4"/>
        <end position="57"/>
    </location>
</feature>
<evidence type="ECO:0000313" key="3">
    <source>
        <dbReference type="EMBL" id="KAK3252823.1"/>
    </source>
</evidence>
<dbReference type="Pfam" id="PF10545">
    <property type="entry name" value="MADF_DNA_bdg"/>
    <property type="match status" value="1"/>
</dbReference>
<keyword evidence="4" id="KW-1185">Reference proteome</keyword>
<dbReference type="AlphaFoldDB" id="A0AAE0CD09"/>
<dbReference type="InterPro" id="IPR006578">
    <property type="entry name" value="MADF-dom"/>
</dbReference>
<gene>
    <name evidence="3" type="ORF">CYMTET_37902</name>
</gene>
<evidence type="ECO:0000259" key="2">
    <source>
        <dbReference type="Pfam" id="PF10545"/>
    </source>
</evidence>
<comment type="caution">
    <text evidence="3">The sequence shown here is derived from an EMBL/GenBank/DDBJ whole genome shotgun (WGS) entry which is preliminary data.</text>
</comment>
<reference evidence="3 4" key="1">
    <citation type="journal article" date="2015" name="Genome Biol. Evol.">
        <title>Comparative Genomics of a Bacterivorous Green Alga Reveals Evolutionary Causalities and Consequences of Phago-Mixotrophic Mode of Nutrition.</title>
        <authorList>
            <person name="Burns J.A."/>
            <person name="Paasch A."/>
            <person name="Narechania A."/>
            <person name="Kim E."/>
        </authorList>
    </citation>
    <scope>NUCLEOTIDE SEQUENCE [LARGE SCALE GENOMIC DNA]</scope>
    <source>
        <strain evidence="3 4">PLY_AMNH</strain>
    </source>
</reference>